<evidence type="ECO:0000256" key="2">
    <source>
        <dbReference type="ARBA" id="ARBA00017562"/>
    </source>
</evidence>
<sequence length="152" mass="17296">MEYKEIIGLIQEMTRTGLSRIKIEKEDFKIILEKENQEKKNIPNVVEESGNKDKQENTVQAPVPVMEEKKDEVVAGKKILSPMVGTFYAQPAPDKPPYVKVGDKVKKGQIVCIIEAMKLMNEIESEVEGEIVECLVENEEMVEYGQPLFLLK</sequence>
<dbReference type="Gene3D" id="2.40.50.100">
    <property type="match status" value="1"/>
</dbReference>
<keyword evidence="6 8" id="KW-0275">Fatty acid biosynthesis</keyword>
<dbReference type="GO" id="GO:0006633">
    <property type="term" value="P:fatty acid biosynthetic process"/>
    <property type="evidence" value="ECO:0007669"/>
    <property type="project" value="UniProtKB-UniPathway"/>
</dbReference>
<dbReference type="InterPro" id="IPR050709">
    <property type="entry name" value="Biotin_Carboxyl_Carrier/Decarb"/>
</dbReference>
<dbReference type="InterPro" id="IPR001249">
    <property type="entry name" value="AcCoA_biotinCC"/>
</dbReference>
<evidence type="ECO:0000313" key="10">
    <source>
        <dbReference type="EMBL" id="CUH93388.1"/>
    </source>
</evidence>
<evidence type="ECO:0000256" key="7">
    <source>
        <dbReference type="ARBA" id="ARBA00023267"/>
    </source>
</evidence>
<dbReference type="GO" id="GO:0003989">
    <property type="term" value="F:acetyl-CoA carboxylase activity"/>
    <property type="evidence" value="ECO:0007669"/>
    <property type="project" value="InterPro"/>
</dbReference>
<dbReference type="GO" id="GO:0009317">
    <property type="term" value="C:acetyl-CoA carboxylase complex"/>
    <property type="evidence" value="ECO:0007669"/>
    <property type="project" value="InterPro"/>
</dbReference>
<dbReference type="EMBL" id="LN879430">
    <property type="protein sequence ID" value="CUH93388.1"/>
    <property type="molecule type" value="Genomic_DNA"/>
</dbReference>
<gene>
    <name evidence="10" type="ORF">SD1D_1846</name>
</gene>
<proteinExistence type="predicted"/>
<evidence type="ECO:0000259" key="9">
    <source>
        <dbReference type="PROSITE" id="PS50968"/>
    </source>
</evidence>
<evidence type="ECO:0000256" key="4">
    <source>
        <dbReference type="ARBA" id="ARBA00022832"/>
    </source>
</evidence>
<dbReference type="InterPro" id="IPR000089">
    <property type="entry name" value="Biotin_lipoyl"/>
</dbReference>
<keyword evidence="4 8" id="KW-0276">Fatty acid metabolism</keyword>
<dbReference type="RefSeq" id="WP_058258637.1">
    <property type="nucleotide sequence ID" value="NZ_DUPS01000066.1"/>
</dbReference>
<comment type="pathway">
    <text evidence="1 8">Lipid metabolism; fatty acid biosynthesis.</text>
</comment>
<evidence type="ECO:0000256" key="6">
    <source>
        <dbReference type="ARBA" id="ARBA00023160"/>
    </source>
</evidence>
<dbReference type="SUPFAM" id="SSF51230">
    <property type="entry name" value="Single hybrid motif"/>
    <property type="match status" value="1"/>
</dbReference>
<reference evidence="11" key="1">
    <citation type="submission" date="2015-09" db="EMBL/GenBank/DDBJ databases">
        <authorList>
            <person name="Wibberg D."/>
        </authorList>
    </citation>
    <scope>NUCLEOTIDE SEQUENCE [LARGE SCALE GENOMIC DNA]</scope>
    <source>
        <strain evidence="11">SD1D</strain>
    </source>
</reference>
<dbReference type="PROSITE" id="PS50968">
    <property type="entry name" value="BIOTINYL_LIPOYL"/>
    <property type="match status" value="1"/>
</dbReference>
<name>A0A0K8J7S6_9FIRM</name>
<evidence type="ECO:0000313" key="11">
    <source>
        <dbReference type="Proteomes" id="UP000196053"/>
    </source>
</evidence>
<accession>A0A0K8J7S6</accession>
<dbReference type="OrthoDB" id="9811735at2"/>
<dbReference type="Proteomes" id="UP000196053">
    <property type="component" value="Chromosome I"/>
</dbReference>
<dbReference type="NCBIfam" id="TIGR00531">
    <property type="entry name" value="BCCP"/>
    <property type="match status" value="1"/>
</dbReference>
<keyword evidence="7 8" id="KW-0092">Biotin</keyword>
<evidence type="ECO:0000256" key="8">
    <source>
        <dbReference type="RuleBase" id="RU364072"/>
    </source>
</evidence>
<evidence type="ECO:0000256" key="3">
    <source>
        <dbReference type="ARBA" id="ARBA00022516"/>
    </source>
</evidence>
<organism evidence="10 11">
    <name type="scientific">Herbinix luporum</name>
    <dbReference type="NCBI Taxonomy" id="1679721"/>
    <lineage>
        <taxon>Bacteria</taxon>
        <taxon>Bacillati</taxon>
        <taxon>Bacillota</taxon>
        <taxon>Clostridia</taxon>
        <taxon>Lachnospirales</taxon>
        <taxon>Lachnospiraceae</taxon>
        <taxon>Herbinix</taxon>
    </lineage>
</organism>
<dbReference type="PANTHER" id="PTHR45266:SF3">
    <property type="entry name" value="OXALOACETATE DECARBOXYLASE ALPHA CHAIN"/>
    <property type="match status" value="1"/>
</dbReference>
<dbReference type="InterPro" id="IPR001882">
    <property type="entry name" value="Biotin_BS"/>
</dbReference>
<dbReference type="UniPathway" id="UPA00094"/>
<feature type="domain" description="Lipoyl-binding" evidence="9">
    <location>
        <begin position="76"/>
        <end position="152"/>
    </location>
</feature>
<dbReference type="AlphaFoldDB" id="A0A0K8J7S6"/>
<dbReference type="PANTHER" id="PTHR45266">
    <property type="entry name" value="OXALOACETATE DECARBOXYLASE ALPHA CHAIN"/>
    <property type="match status" value="1"/>
</dbReference>
<keyword evidence="11" id="KW-1185">Reference proteome</keyword>
<dbReference type="Pfam" id="PF00364">
    <property type="entry name" value="Biotin_lipoyl"/>
    <property type="match status" value="1"/>
</dbReference>
<protein>
    <recommendedName>
        <fullName evidence="2 8">Biotin carboxyl carrier protein of acetyl-CoA carboxylase</fullName>
    </recommendedName>
</protein>
<comment type="function">
    <text evidence="8">This protein is a component of the acetyl coenzyme A carboxylase complex; first, biotin carboxylase catalyzes the carboxylation of the carrier protein and then the transcarboxylase transfers the carboxyl group to form malonyl-CoA.</text>
</comment>
<dbReference type="PRINTS" id="PR01071">
    <property type="entry name" value="ACOABIOTINCC"/>
</dbReference>
<keyword evidence="5 8" id="KW-0443">Lipid metabolism</keyword>
<evidence type="ECO:0000256" key="1">
    <source>
        <dbReference type="ARBA" id="ARBA00005194"/>
    </source>
</evidence>
<keyword evidence="3 8" id="KW-0444">Lipid biosynthesis</keyword>
<dbReference type="InterPro" id="IPR011053">
    <property type="entry name" value="Single_hybrid_motif"/>
</dbReference>
<evidence type="ECO:0000256" key="5">
    <source>
        <dbReference type="ARBA" id="ARBA00023098"/>
    </source>
</evidence>
<dbReference type="CDD" id="cd06850">
    <property type="entry name" value="biotinyl_domain"/>
    <property type="match status" value="1"/>
</dbReference>
<dbReference type="KEGG" id="hsd:SD1D_1846"/>
<dbReference type="PROSITE" id="PS00188">
    <property type="entry name" value="BIOTIN"/>
    <property type="match status" value="1"/>
</dbReference>